<sequence>MLATLNIVAGSPAAGLDAEEVDLMIAAILRAPHSVAARRHQPTIPVPASACRS</sequence>
<evidence type="ECO:0000313" key="2">
    <source>
        <dbReference type="Proteomes" id="UP000000637"/>
    </source>
</evidence>
<evidence type="ECO:0000313" key="1">
    <source>
        <dbReference type="EMBL" id="ABM07073.1"/>
    </source>
</evidence>
<gene>
    <name evidence="1" type="ordered locus">AAur_2819</name>
</gene>
<dbReference type="KEGG" id="aau:AAur_2819"/>
<dbReference type="EMBL" id="CP000474">
    <property type="protein sequence ID" value="ABM07073.1"/>
    <property type="molecule type" value="Genomic_DNA"/>
</dbReference>
<reference evidence="1 2" key="1">
    <citation type="journal article" date="2006" name="PLoS Genet.">
        <title>Secrets of soil survival revealed by the genome sequence of Arthrobacter aurescens TC1.</title>
        <authorList>
            <person name="Mongodin E.F."/>
            <person name="Shapir N."/>
            <person name="Daugherty S.C."/>
            <person name="DeBoy R.T."/>
            <person name="Emerson J.B."/>
            <person name="Shvartzbeyn A."/>
            <person name="Radune D."/>
            <person name="Vamathevan J."/>
            <person name="Riggs F."/>
            <person name="Grinberg V."/>
            <person name="Khouri H."/>
            <person name="Wackett L.P."/>
            <person name="Nelson K.E."/>
            <person name="Sadowsky M.J."/>
        </authorList>
    </citation>
    <scope>NUCLEOTIDE SEQUENCE [LARGE SCALE GENOMIC DNA]</scope>
    <source>
        <strain evidence="1 2">TC1</strain>
    </source>
</reference>
<accession>A1R8G7</accession>
<dbReference type="HOGENOM" id="CLU_3058012_0_0_11"/>
<proteinExistence type="predicted"/>
<organism evidence="1 2">
    <name type="scientific">Paenarthrobacter aurescens (strain TC1)</name>
    <dbReference type="NCBI Taxonomy" id="290340"/>
    <lineage>
        <taxon>Bacteria</taxon>
        <taxon>Bacillati</taxon>
        <taxon>Actinomycetota</taxon>
        <taxon>Actinomycetes</taxon>
        <taxon>Micrococcales</taxon>
        <taxon>Micrococcaceae</taxon>
        <taxon>Paenarthrobacter</taxon>
    </lineage>
</organism>
<dbReference type="AlphaFoldDB" id="A1R8G7"/>
<name>A1R8G7_PAEAT</name>
<protein>
    <submittedName>
        <fullName evidence="1">Uncharacterized protein</fullName>
    </submittedName>
</protein>
<dbReference type="Proteomes" id="UP000000637">
    <property type="component" value="Chromosome"/>
</dbReference>
<keyword evidence="2" id="KW-1185">Reference proteome</keyword>
<dbReference type="STRING" id="290340.AAur_2819"/>